<proteinExistence type="predicted"/>
<keyword evidence="4 8" id="KW-0853">WD repeat</keyword>
<keyword evidence="11" id="KW-1185">Reference proteome</keyword>
<reference evidence="10 11" key="1">
    <citation type="submission" date="2019-02" db="EMBL/GenBank/DDBJ databases">
        <title>Genome sequencing of the rare red list fungi Phlebia centrifuga.</title>
        <authorList>
            <person name="Buettner E."/>
            <person name="Kellner H."/>
        </authorList>
    </citation>
    <scope>NUCLEOTIDE SEQUENCE [LARGE SCALE GENOMIC DNA]</scope>
    <source>
        <strain evidence="10 11">DSM 108282</strain>
    </source>
</reference>
<evidence type="ECO:0000256" key="6">
    <source>
        <dbReference type="ARBA" id="ARBA00023163"/>
    </source>
</evidence>
<evidence type="ECO:0000256" key="7">
    <source>
        <dbReference type="ARBA" id="ARBA00023242"/>
    </source>
</evidence>
<dbReference type="InterPro" id="IPR057644">
    <property type="entry name" value="Beta-prop_WDR75_2nd"/>
</dbReference>
<dbReference type="InterPro" id="IPR036322">
    <property type="entry name" value="WD40_repeat_dom_sf"/>
</dbReference>
<dbReference type="PROSITE" id="PS50294">
    <property type="entry name" value="WD_REPEATS_REGION"/>
    <property type="match status" value="2"/>
</dbReference>
<keyword evidence="3" id="KW-0698">rRNA processing</keyword>
<feature type="domain" description="WD repeat-containing protein 75 second beta-propeller" evidence="9">
    <location>
        <begin position="640"/>
        <end position="820"/>
    </location>
</feature>
<comment type="caution">
    <text evidence="10">The sequence shown here is derived from an EMBL/GenBank/DDBJ whole genome shotgun (WGS) entry which is preliminary data.</text>
</comment>
<dbReference type="PROSITE" id="PS50082">
    <property type="entry name" value="WD_REPEATS_2"/>
    <property type="match status" value="2"/>
</dbReference>
<dbReference type="InterPro" id="IPR053826">
    <property type="entry name" value="WDR75"/>
</dbReference>
<keyword evidence="6" id="KW-0804">Transcription</keyword>
<dbReference type="AlphaFoldDB" id="A0A4S4KWR3"/>
<dbReference type="InterPro" id="IPR011044">
    <property type="entry name" value="Quino_amine_DH_bsu"/>
</dbReference>
<protein>
    <recommendedName>
        <fullName evidence="9">WD repeat-containing protein 75 second beta-propeller domain-containing protein</fullName>
    </recommendedName>
</protein>
<evidence type="ECO:0000256" key="2">
    <source>
        <dbReference type="ARBA" id="ARBA00022517"/>
    </source>
</evidence>
<evidence type="ECO:0000313" key="11">
    <source>
        <dbReference type="Proteomes" id="UP000309038"/>
    </source>
</evidence>
<dbReference type="InterPro" id="IPR001680">
    <property type="entry name" value="WD40_rpt"/>
</dbReference>
<feature type="repeat" description="WD" evidence="8">
    <location>
        <begin position="527"/>
        <end position="568"/>
    </location>
</feature>
<dbReference type="GO" id="GO:0006364">
    <property type="term" value="P:rRNA processing"/>
    <property type="evidence" value="ECO:0007669"/>
    <property type="project" value="UniProtKB-KW"/>
</dbReference>
<dbReference type="SUPFAM" id="SSF50969">
    <property type="entry name" value="YVTN repeat-like/Quinoprotein amine dehydrogenase"/>
    <property type="match status" value="1"/>
</dbReference>
<dbReference type="GO" id="GO:0032040">
    <property type="term" value="C:small-subunit processome"/>
    <property type="evidence" value="ECO:0007669"/>
    <property type="project" value="InterPro"/>
</dbReference>
<dbReference type="PANTHER" id="PTHR44215">
    <property type="entry name" value="WD REPEAT-CONTAINING PROTEIN 75"/>
    <property type="match status" value="1"/>
</dbReference>
<evidence type="ECO:0000259" key="9">
    <source>
        <dbReference type="Pfam" id="PF23769"/>
    </source>
</evidence>
<dbReference type="EMBL" id="SGPJ01000004">
    <property type="protein sequence ID" value="THH02568.1"/>
    <property type="molecule type" value="Genomic_DNA"/>
</dbReference>
<dbReference type="InterPro" id="IPR015943">
    <property type="entry name" value="WD40/YVTN_repeat-like_dom_sf"/>
</dbReference>
<organism evidence="10 11">
    <name type="scientific">Hermanssonia centrifuga</name>
    <dbReference type="NCBI Taxonomy" id="98765"/>
    <lineage>
        <taxon>Eukaryota</taxon>
        <taxon>Fungi</taxon>
        <taxon>Dikarya</taxon>
        <taxon>Basidiomycota</taxon>
        <taxon>Agaricomycotina</taxon>
        <taxon>Agaricomycetes</taxon>
        <taxon>Polyporales</taxon>
        <taxon>Meruliaceae</taxon>
        <taxon>Hermanssonia</taxon>
    </lineage>
</organism>
<dbReference type="GO" id="GO:2000234">
    <property type="term" value="P:positive regulation of rRNA processing"/>
    <property type="evidence" value="ECO:0007669"/>
    <property type="project" value="TreeGrafter"/>
</dbReference>
<accession>A0A4S4KWR3</accession>
<evidence type="ECO:0000313" key="10">
    <source>
        <dbReference type="EMBL" id="THH02568.1"/>
    </source>
</evidence>
<keyword evidence="2" id="KW-0690">Ribosome biogenesis</keyword>
<dbReference type="Pfam" id="PF23769">
    <property type="entry name" value="Beta-prop_WDR75_2nd"/>
    <property type="match status" value="1"/>
</dbReference>
<dbReference type="Gene3D" id="2.130.10.10">
    <property type="entry name" value="YVTN repeat-like/Quinoprotein amine dehydrogenase"/>
    <property type="match status" value="3"/>
</dbReference>
<name>A0A4S4KWR3_9APHY</name>
<dbReference type="SUPFAM" id="SSF50978">
    <property type="entry name" value="WD40 repeat-like"/>
    <property type="match status" value="1"/>
</dbReference>
<keyword evidence="5" id="KW-0677">Repeat</keyword>
<evidence type="ECO:0000256" key="1">
    <source>
        <dbReference type="ARBA" id="ARBA00004604"/>
    </source>
</evidence>
<comment type="subcellular location">
    <subcellularLocation>
        <location evidence="1">Nucleus</location>
        <location evidence="1">Nucleolus</location>
    </subcellularLocation>
</comment>
<dbReference type="Proteomes" id="UP000309038">
    <property type="component" value="Unassembled WGS sequence"/>
</dbReference>
<dbReference type="Pfam" id="PF23869">
    <property type="entry name" value="Beta-prop_WDR75_1st"/>
    <property type="match status" value="1"/>
</dbReference>
<evidence type="ECO:0000256" key="8">
    <source>
        <dbReference type="PROSITE-ProRule" id="PRU00221"/>
    </source>
</evidence>
<feature type="repeat" description="WD" evidence="8">
    <location>
        <begin position="321"/>
        <end position="363"/>
    </location>
</feature>
<gene>
    <name evidence="10" type="ORF">EW026_g297</name>
</gene>
<sequence length="1036" mass="115926">MHKAWPELLKRMRANKVSTSTKERQLVISARTWFCLYLFEHQMSYGTGRPAILKDDESIWQCRLLLQHPLAIEDDMRLVSTVELMAIRERVHNNLSPLFEKPVDDHTFNVLREADLEFRNWFATWDQAFSQKYEDAAFYRQSLQIQHLTAELFHNATALRGIDGPEDVQRMPHAQRELAIKSINIGRQILDITVNSPAYREGMKYAVHYTHATATFSASFLLRLSRLFPDQCNIEEIRVFVERLAALLAEVPGRRYAITLQLMLKRFKRQSSASRVPPILTKDGSYFLSATGPSIKIYSVSTCHVVSTLSIAGTASRPSNPTGYGEAITSMSLNPHNPFQLFTGSLDGCVRVWDFVDAILLQTIDVCYPILYLAAHANFKNEVCVAVSKKTRKLNHNRNPTAEENASVLRVSLTPTEATSKLPVQRTSDLLVVGRTRAPFGLAFSPSGSWLVVIGGHKSYVARTSNFKAGFTKFVSPDKLSCLAFHPTEEYFATGDSKGVVRLWYCLNDNIPSGVIGVEKKAPTTTLHWHAHAVSSIAFTANGAYLLSGGEEAVLVLWQLHSGKKEFVPRVGAAITNITVSNAQGRNEEYLVGLADASFIFVRSGTLKISKTIARVKLDPAISHDRPTSSVIPLAAHSITSSLILPSSHPSTLQTYSVLNSTLLSELEVSPSNRVSRREDKAAEPSRVTIARISENGQWMATVDSRESRDEFRGEVYLKIWWWDKKASSWILNTRVDRPHGLKKVTAVSFRPRAKDSSLLRLATTGEDGNIKIWGIQSTTSKSGEGEAFWVTRSTIRFRSEIPSHVSWSLDGSLLAVTLECPAPISTHFIGRSGRYLAVQGLQDIVLWDIITDNVVFGDQIHLVEKDEAQARGIGGAAPVTKQTLFQDLFGKSALNDITAWAPLPASVHNQGSSWKGKEIEKIFDTAAYLLPPLGTLFDPLMDTFLTLRTSNEREGKEDENLEQADEDMDMDAEGSEVPIVVGNRLERIVDQHEMLAMIELFQYHPSYERVLENTRETQRCIFPHRNDGESQWRDA</sequence>
<dbReference type="CDD" id="cd12148">
    <property type="entry name" value="fungal_TF_MHR"/>
    <property type="match status" value="1"/>
</dbReference>
<evidence type="ECO:0000256" key="4">
    <source>
        <dbReference type="ARBA" id="ARBA00022574"/>
    </source>
</evidence>
<dbReference type="GO" id="GO:0045943">
    <property type="term" value="P:positive regulation of transcription by RNA polymerase I"/>
    <property type="evidence" value="ECO:0007669"/>
    <property type="project" value="InterPro"/>
</dbReference>
<evidence type="ECO:0000256" key="3">
    <source>
        <dbReference type="ARBA" id="ARBA00022552"/>
    </source>
</evidence>
<dbReference type="PANTHER" id="PTHR44215:SF1">
    <property type="entry name" value="WD REPEAT-CONTAINING PROTEIN 75"/>
    <property type="match status" value="1"/>
</dbReference>
<dbReference type="SMART" id="SM00320">
    <property type="entry name" value="WD40"/>
    <property type="match status" value="4"/>
</dbReference>
<dbReference type="GO" id="GO:0003723">
    <property type="term" value="F:RNA binding"/>
    <property type="evidence" value="ECO:0007669"/>
    <property type="project" value="InterPro"/>
</dbReference>
<evidence type="ECO:0000256" key="5">
    <source>
        <dbReference type="ARBA" id="ARBA00022737"/>
    </source>
</evidence>
<keyword evidence="7" id="KW-0539">Nucleus</keyword>